<gene>
    <name evidence="3" type="ORF">ILEXP_LOCUS57952</name>
</gene>
<dbReference type="Pfam" id="PF22950">
    <property type="entry name" value="DUF7026"/>
    <property type="match status" value="1"/>
</dbReference>
<feature type="domain" description="DUF7026" evidence="2">
    <location>
        <begin position="69"/>
        <end position="118"/>
    </location>
</feature>
<name>A0ABC8V2I3_9AQUA</name>
<dbReference type="Proteomes" id="UP001642360">
    <property type="component" value="Unassembled WGS sequence"/>
</dbReference>
<evidence type="ECO:0000313" key="4">
    <source>
        <dbReference type="Proteomes" id="UP001642360"/>
    </source>
</evidence>
<organism evidence="3 4">
    <name type="scientific">Ilex paraguariensis</name>
    <name type="common">yerba mate</name>
    <dbReference type="NCBI Taxonomy" id="185542"/>
    <lineage>
        <taxon>Eukaryota</taxon>
        <taxon>Viridiplantae</taxon>
        <taxon>Streptophyta</taxon>
        <taxon>Embryophyta</taxon>
        <taxon>Tracheophyta</taxon>
        <taxon>Spermatophyta</taxon>
        <taxon>Magnoliopsida</taxon>
        <taxon>eudicotyledons</taxon>
        <taxon>Gunneridae</taxon>
        <taxon>Pentapetalae</taxon>
        <taxon>asterids</taxon>
        <taxon>campanulids</taxon>
        <taxon>Aquifoliales</taxon>
        <taxon>Aquifoliaceae</taxon>
        <taxon>Ilex</taxon>
    </lineage>
</organism>
<dbReference type="EMBL" id="CAUOFW020009947">
    <property type="protein sequence ID" value="CAK9187407.1"/>
    <property type="molecule type" value="Genomic_DNA"/>
</dbReference>
<feature type="region of interest" description="Disordered" evidence="1">
    <location>
        <begin position="136"/>
        <end position="174"/>
    </location>
</feature>
<sequence length="174" mass="19939">MALRVHLLCPKLLPQPLKFQTHPFPSMISVTNPSKLQTSCTKNKSPNDADLSSDLATEVERLNTHLVQREEAMKKSRELLFTELCQYMDLKSEEMKKKWKQMNEEDKWVLVKEFVAEWSANFHPLSARSVKELVDEHLLEENPSPNSSDFDSDSDSNSDSVLFPGLKKLMGFSP</sequence>
<dbReference type="AlphaFoldDB" id="A0ABC8V2I3"/>
<comment type="caution">
    <text evidence="3">The sequence shown here is derived from an EMBL/GenBank/DDBJ whole genome shotgun (WGS) entry which is preliminary data.</text>
</comment>
<evidence type="ECO:0000259" key="2">
    <source>
        <dbReference type="Pfam" id="PF22950"/>
    </source>
</evidence>
<evidence type="ECO:0000256" key="1">
    <source>
        <dbReference type="SAM" id="MobiDB-lite"/>
    </source>
</evidence>
<reference evidence="3 4" key="1">
    <citation type="submission" date="2024-02" db="EMBL/GenBank/DDBJ databases">
        <authorList>
            <person name="Vignale AGUSTIN F."/>
            <person name="Sosa J E."/>
            <person name="Modenutti C."/>
        </authorList>
    </citation>
    <scope>NUCLEOTIDE SEQUENCE [LARGE SCALE GENOMIC DNA]</scope>
</reference>
<protein>
    <recommendedName>
        <fullName evidence="2">DUF7026 domain-containing protein</fullName>
    </recommendedName>
</protein>
<keyword evidence="4" id="KW-1185">Reference proteome</keyword>
<accession>A0ABC8V2I3</accession>
<dbReference type="InterPro" id="IPR054290">
    <property type="entry name" value="DUF7026"/>
</dbReference>
<evidence type="ECO:0000313" key="3">
    <source>
        <dbReference type="EMBL" id="CAK9187407.1"/>
    </source>
</evidence>
<proteinExistence type="predicted"/>